<dbReference type="EMBL" id="CAJOBI010126356">
    <property type="protein sequence ID" value="CAF4702857.1"/>
    <property type="molecule type" value="Genomic_DNA"/>
</dbReference>
<reference evidence="2" key="1">
    <citation type="submission" date="2021-02" db="EMBL/GenBank/DDBJ databases">
        <authorList>
            <person name="Nowell W R."/>
        </authorList>
    </citation>
    <scope>NUCLEOTIDE SEQUENCE</scope>
</reference>
<feature type="compositionally biased region" description="Polar residues" evidence="1">
    <location>
        <begin position="61"/>
        <end position="74"/>
    </location>
</feature>
<evidence type="ECO:0000313" key="4">
    <source>
        <dbReference type="Proteomes" id="UP000676336"/>
    </source>
</evidence>
<feature type="region of interest" description="Disordered" evidence="1">
    <location>
        <begin position="22"/>
        <end position="74"/>
    </location>
</feature>
<protein>
    <submittedName>
        <fullName evidence="2">Uncharacterized protein</fullName>
    </submittedName>
</protein>
<feature type="compositionally biased region" description="Low complexity" evidence="1">
    <location>
        <begin position="22"/>
        <end position="32"/>
    </location>
</feature>
<accession>A0A8S3A652</accession>
<dbReference type="AlphaFoldDB" id="A0A8S3A652"/>
<organism evidence="2 4">
    <name type="scientific">Rotaria magnacalcarata</name>
    <dbReference type="NCBI Taxonomy" id="392030"/>
    <lineage>
        <taxon>Eukaryota</taxon>
        <taxon>Metazoa</taxon>
        <taxon>Spiralia</taxon>
        <taxon>Gnathifera</taxon>
        <taxon>Rotifera</taxon>
        <taxon>Eurotatoria</taxon>
        <taxon>Bdelloidea</taxon>
        <taxon>Philodinida</taxon>
        <taxon>Philodinidae</taxon>
        <taxon>Rotaria</taxon>
    </lineage>
</organism>
<sequence>MAQFLVSTCEKIRREYISLSTTATATSIASAAPTPPPATSTTHNEVDDEDTTMDDEPLENPPSTGENTNTDQEI</sequence>
<dbReference type="Proteomes" id="UP000676336">
    <property type="component" value="Unassembled WGS sequence"/>
</dbReference>
<feature type="compositionally biased region" description="Acidic residues" evidence="1">
    <location>
        <begin position="46"/>
        <end position="58"/>
    </location>
</feature>
<name>A0A8S3A652_9BILA</name>
<evidence type="ECO:0000256" key="1">
    <source>
        <dbReference type="SAM" id="MobiDB-lite"/>
    </source>
</evidence>
<dbReference type="EMBL" id="CAJOBI010169299">
    <property type="protein sequence ID" value="CAF4882782.1"/>
    <property type="molecule type" value="Genomic_DNA"/>
</dbReference>
<comment type="caution">
    <text evidence="2">The sequence shown here is derived from an EMBL/GenBank/DDBJ whole genome shotgun (WGS) entry which is preliminary data.</text>
</comment>
<feature type="non-terminal residue" evidence="2">
    <location>
        <position position="74"/>
    </location>
</feature>
<gene>
    <name evidence="2" type="ORF">SMN809_LOCUS43122</name>
    <name evidence="3" type="ORF">SMN809_LOCUS50893</name>
</gene>
<evidence type="ECO:0000313" key="3">
    <source>
        <dbReference type="EMBL" id="CAF4882782.1"/>
    </source>
</evidence>
<proteinExistence type="predicted"/>
<evidence type="ECO:0000313" key="2">
    <source>
        <dbReference type="EMBL" id="CAF4702857.1"/>
    </source>
</evidence>